<comment type="similarity">
    <text evidence="2">Belongs to the FAD-binding monooxygenase family.</text>
</comment>
<dbReference type="InterPro" id="IPR050775">
    <property type="entry name" value="FAD-binding_Monooxygenases"/>
</dbReference>
<dbReference type="Pfam" id="PF00743">
    <property type="entry name" value="FMO-like"/>
    <property type="match status" value="1"/>
</dbReference>
<accession>A0A0J7XIT3</accession>
<evidence type="ECO:0000256" key="6">
    <source>
        <dbReference type="ARBA" id="ARBA00023002"/>
    </source>
</evidence>
<evidence type="ECO:0000256" key="1">
    <source>
        <dbReference type="ARBA" id="ARBA00001974"/>
    </source>
</evidence>
<evidence type="ECO:0000313" key="8">
    <source>
        <dbReference type="EMBL" id="KMS51946.1"/>
    </source>
</evidence>
<dbReference type="Proteomes" id="UP000052268">
    <property type="component" value="Unassembled WGS sequence"/>
</dbReference>
<name>A0A0J7XIT3_9SPHN</name>
<dbReference type="GO" id="GO:0050660">
    <property type="term" value="F:flavin adenine dinucleotide binding"/>
    <property type="evidence" value="ECO:0007669"/>
    <property type="project" value="InterPro"/>
</dbReference>
<keyword evidence="7 8" id="KW-0503">Monooxygenase</keyword>
<evidence type="ECO:0000256" key="7">
    <source>
        <dbReference type="ARBA" id="ARBA00023033"/>
    </source>
</evidence>
<dbReference type="PATRIC" id="fig|1114963.3.peg.4130"/>
<dbReference type="PANTHER" id="PTHR43098">
    <property type="entry name" value="L-ORNITHINE N(5)-MONOOXYGENASE-RELATED"/>
    <property type="match status" value="1"/>
</dbReference>
<reference evidence="8 9" key="1">
    <citation type="journal article" date="2015" name="G3 (Bethesda)">
        <title>Insights into Ongoing Evolution of the Hexachlorocyclohexane Catabolic Pathway from Comparative Genomics of Ten Sphingomonadaceae Strains.</title>
        <authorList>
            <person name="Pearce S.L."/>
            <person name="Oakeshott J.G."/>
            <person name="Pandey G."/>
        </authorList>
    </citation>
    <scope>NUCLEOTIDE SEQUENCE [LARGE SCALE GENOMIC DNA]</scope>
    <source>
        <strain evidence="8 9">LL02</strain>
    </source>
</reference>
<dbReference type="InterPro" id="IPR020946">
    <property type="entry name" value="Flavin_mOase-like"/>
</dbReference>
<dbReference type="AlphaFoldDB" id="A0A0J7XIT3"/>
<dbReference type="SUPFAM" id="SSF51905">
    <property type="entry name" value="FAD/NAD(P)-binding domain"/>
    <property type="match status" value="2"/>
</dbReference>
<sequence>MTQAHDDSAIEKLEAVRAKYQAEREKRLRADGTDQYRPLSGMFDDFDRDPNADPGFMRAPVDEEVDVAIIGAGIGGLMAAAKLVEQGVTSLRIIDKAADFGGTWYWNRYPGAACDIESYIYMPMLEETGYIPTEKYAKAPEIFAHCQRIAKQYDLYSKAHFQTLVEDVRWQDDASHWQVFTNRQDIVRARFVIIAGGILHKAKLPGIPGVETFKGRSFHTSRWDYGYTGGSPTTPMDKLADKRVALIGTGATSVQVIPRLAETAGQLLVVQRTPSTVGERGNRATDAEWAKSLQAGWQTERMENFTRIVAGQSAEADLIEDGFTKIFGNNPNALAISTVDEELIDLAAMEAVRGRIESVVADPATAEALKPWYNQMCKRPCFHDEYLPAFNRPNVTLVDTGGKGVERITEDAIIVDGVVHPVDCIIYGSGFEVGSGYRSRLGFEIHGRGGVGMTEAWSGGPGTLHGMLARGFPNLMIFDQLQGGIAINFAHLLTELANHASWLIRHCIDAGIAEIEPTAEAQEEWFQTLLGKLGPQAMFFAQCTPGYFNSEGRMDPSAIRSIPYFGPLLDFIQVLRDWRSADSLAGLELRSGTVDAG</sequence>
<gene>
    <name evidence="8" type="ORF">V474_02555</name>
</gene>
<keyword evidence="9" id="KW-1185">Reference proteome</keyword>
<dbReference type="FunFam" id="3.50.50.60:FF:000341">
    <property type="entry name" value="Baeyer-Villiger monooxygenase"/>
    <property type="match status" value="1"/>
</dbReference>
<dbReference type="PRINTS" id="PR00411">
    <property type="entry name" value="PNDRDTASEI"/>
</dbReference>
<dbReference type="GO" id="GO:0050661">
    <property type="term" value="F:NADP binding"/>
    <property type="evidence" value="ECO:0007669"/>
    <property type="project" value="InterPro"/>
</dbReference>
<evidence type="ECO:0000313" key="9">
    <source>
        <dbReference type="Proteomes" id="UP000052268"/>
    </source>
</evidence>
<comment type="caution">
    <text evidence="8">The sequence shown here is derived from an EMBL/GenBank/DDBJ whole genome shotgun (WGS) entry which is preliminary data.</text>
</comment>
<comment type="cofactor">
    <cofactor evidence="1">
        <name>FAD</name>
        <dbReference type="ChEBI" id="CHEBI:57692"/>
    </cofactor>
</comment>
<proteinExistence type="inferred from homology"/>
<dbReference type="InterPro" id="IPR036188">
    <property type="entry name" value="FAD/NAD-bd_sf"/>
</dbReference>
<dbReference type="EMBL" id="JACU01000010">
    <property type="protein sequence ID" value="KMS51946.1"/>
    <property type="molecule type" value="Genomic_DNA"/>
</dbReference>
<evidence type="ECO:0000256" key="4">
    <source>
        <dbReference type="ARBA" id="ARBA00022827"/>
    </source>
</evidence>
<keyword evidence="3" id="KW-0285">Flavoprotein</keyword>
<dbReference type="RefSeq" id="WP_201786072.1">
    <property type="nucleotide sequence ID" value="NZ_KQ130457.1"/>
</dbReference>
<organism evidence="8 9">
    <name type="scientific">Novosphingobium barchaimii LL02</name>
    <dbReference type="NCBI Taxonomy" id="1114963"/>
    <lineage>
        <taxon>Bacteria</taxon>
        <taxon>Pseudomonadati</taxon>
        <taxon>Pseudomonadota</taxon>
        <taxon>Alphaproteobacteria</taxon>
        <taxon>Sphingomonadales</taxon>
        <taxon>Sphingomonadaceae</taxon>
        <taxon>Novosphingobium</taxon>
    </lineage>
</organism>
<dbReference type="Gene3D" id="3.50.50.60">
    <property type="entry name" value="FAD/NAD(P)-binding domain"/>
    <property type="match status" value="2"/>
</dbReference>
<keyword evidence="6" id="KW-0560">Oxidoreductase</keyword>
<evidence type="ECO:0000256" key="3">
    <source>
        <dbReference type="ARBA" id="ARBA00022630"/>
    </source>
</evidence>
<keyword evidence="5" id="KW-0521">NADP</keyword>
<protein>
    <submittedName>
        <fullName evidence="8">Monooxygenase</fullName>
    </submittedName>
</protein>
<evidence type="ECO:0000256" key="2">
    <source>
        <dbReference type="ARBA" id="ARBA00010139"/>
    </source>
</evidence>
<dbReference type="PANTHER" id="PTHR43098:SF4">
    <property type="entry name" value="BLR3857 PROTEIN"/>
    <property type="match status" value="1"/>
</dbReference>
<dbReference type="GO" id="GO:0004499">
    <property type="term" value="F:N,N-dimethylaniline monooxygenase activity"/>
    <property type="evidence" value="ECO:0007669"/>
    <property type="project" value="InterPro"/>
</dbReference>
<keyword evidence="4" id="KW-0274">FAD</keyword>
<evidence type="ECO:0000256" key="5">
    <source>
        <dbReference type="ARBA" id="ARBA00022857"/>
    </source>
</evidence>